<reference evidence="1 2" key="1">
    <citation type="journal article" date="2019" name="Nat. Microbiol.">
        <title>Mediterranean grassland soil C-N compound turnover is dependent on rainfall and depth, and is mediated by genomically divergent microorganisms.</title>
        <authorList>
            <person name="Diamond S."/>
            <person name="Andeer P.F."/>
            <person name="Li Z."/>
            <person name="Crits-Christoph A."/>
            <person name="Burstein D."/>
            <person name="Anantharaman K."/>
            <person name="Lane K.R."/>
            <person name="Thomas B.C."/>
            <person name="Pan C."/>
            <person name="Northen T.R."/>
            <person name="Banfield J.F."/>
        </authorList>
    </citation>
    <scope>NUCLEOTIDE SEQUENCE [LARGE SCALE GENOMIC DNA]</scope>
    <source>
        <strain evidence="1">WS_3</strain>
    </source>
</reference>
<proteinExistence type="predicted"/>
<dbReference type="Proteomes" id="UP000320184">
    <property type="component" value="Unassembled WGS sequence"/>
</dbReference>
<organism evidence="1 2">
    <name type="scientific">Eiseniibacteriota bacterium</name>
    <dbReference type="NCBI Taxonomy" id="2212470"/>
    <lineage>
        <taxon>Bacteria</taxon>
        <taxon>Candidatus Eiseniibacteriota</taxon>
    </lineage>
</organism>
<name>A0A538SQU9_UNCEI</name>
<dbReference type="AlphaFoldDB" id="A0A538SQU9"/>
<comment type="caution">
    <text evidence="1">The sequence shown here is derived from an EMBL/GenBank/DDBJ whole genome shotgun (WGS) entry which is preliminary data.</text>
</comment>
<evidence type="ECO:0000313" key="2">
    <source>
        <dbReference type="Proteomes" id="UP000320184"/>
    </source>
</evidence>
<accession>A0A538SQU9</accession>
<dbReference type="EMBL" id="VBOT01000011">
    <property type="protein sequence ID" value="TMQ53727.1"/>
    <property type="molecule type" value="Genomic_DNA"/>
</dbReference>
<protein>
    <submittedName>
        <fullName evidence="1">Uncharacterized protein</fullName>
    </submittedName>
</protein>
<gene>
    <name evidence="1" type="ORF">E6K73_00925</name>
</gene>
<sequence>MNPLRGPLAASLVIALLVPGCVASLKRELTPPERFHTLDHRSPYLKAHLRDGRLCVFDRWVLSPSRTQVMGSGELLDPNRDVIRAGAVAAPLDSVALFETNVEVNELPPVISALAIVFGVTLAIIAIGCALDPKACFGSCPTFYVTEAGRPALVAEGFSSSVAPSLAATDIDALYRVRPTEGTLDVGMRNEGLETHVVDRVQLLAAPRPEGGRVFKTGAGEFREARALIEPASATAPEGDCATALREFDGIERWSLADSTDLATRETIDLVFADPPAGDLGVVLAARQSLLTTFLFYQTLAYMGRSAGTWIAALERGDSLARQRSSGIGRELGGIEVWAKDSSGVWRKAGEHFETGPLATDVNVVPLPPAVAGPRAADPASGSHARPHRPLEIRLRMTRGLWRLDWVGLARLGQRVEPVRLDPERVLRGGVPDEDARASLLDPGRSLTTLRGDAYTLSFRLPPRPERYELFLESRGYYLEWMREEWLAEENPALAARAFLDPRGTLRALAPEFKRREARMEGMFWGSRYATP</sequence>
<evidence type="ECO:0000313" key="1">
    <source>
        <dbReference type="EMBL" id="TMQ53727.1"/>
    </source>
</evidence>